<dbReference type="InterPro" id="IPR045339">
    <property type="entry name" value="DUF6534"/>
</dbReference>
<comment type="caution">
    <text evidence="3">The sequence shown here is derived from an EMBL/GenBank/DDBJ whole genome shotgun (WGS) entry which is preliminary data.</text>
</comment>
<keyword evidence="1" id="KW-0812">Transmembrane</keyword>
<feature type="transmembrane region" description="Helical" evidence="1">
    <location>
        <begin position="63"/>
        <end position="84"/>
    </location>
</feature>
<keyword evidence="1" id="KW-0472">Membrane</keyword>
<feature type="transmembrane region" description="Helical" evidence="1">
    <location>
        <begin position="170"/>
        <end position="197"/>
    </location>
</feature>
<dbReference type="Proteomes" id="UP001218218">
    <property type="component" value="Unassembled WGS sequence"/>
</dbReference>
<accession>A0AAD6ZJC7</accession>
<dbReference type="Pfam" id="PF20152">
    <property type="entry name" value="DUF6534"/>
    <property type="match status" value="1"/>
</dbReference>
<feature type="domain" description="DUF6534" evidence="2">
    <location>
        <begin position="182"/>
        <end position="292"/>
    </location>
</feature>
<dbReference type="AlphaFoldDB" id="A0AAD6ZJC7"/>
<feature type="transmembrane region" description="Helical" evidence="1">
    <location>
        <begin position="266"/>
        <end position="288"/>
    </location>
</feature>
<keyword evidence="4" id="KW-1185">Reference proteome</keyword>
<sequence length="367" mass="40706">MSKLPSIPPTAPGDTLDIPFPLSTTIGALEIGVLFTVFLFGVLTVQMYIYFDRFPKDPLNFKVLVLLVWILDFGHTIAMCHLIYTITISQYGQLALLAVPPKSLDVCILLSGLIGPLEQGWFTYRLYKFTRTLPLPALCAILSLSRLGGSTALFVCALKGPSIQEYATQLMWLIEFVVIVGAALDVLLAVALCYYLSFWRADTFRRQAALRLTNKLVNQLMTWTIETGAITTTGALALVLTFLTMKDNCAARSNSFSIPILTELRIVVYLGVFCLMAKLFSNSLLFSLNARERFARICAEAITIPGLVEHTTRLMSLQSLEDPSLPVGTPKWPLRIRTDITVIPTDRRQSDVTCVASPMSARARLFP</sequence>
<feature type="transmembrane region" description="Helical" evidence="1">
    <location>
        <begin position="31"/>
        <end position="51"/>
    </location>
</feature>
<name>A0AAD6ZJC7_9AGAR</name>
<feature type="transmembrane region" description="Helical" evidence="1">
    <location>
        <begin position="220"/>
        <end position="245"/>
    </location>
</feature>
<dbReference type="EMBL" id="JARIHO010000043">
    <property type="protein sequence ID" value="KAJ7325775.1"/>
    <property type="molecule type" value="Genomic_DNA"/>
</dbReference>
<evidence type="ECO:0000256" key="1">
    <source>
        <dbReference type="SAM" id="Phobius"/>
    </source>
</evidence>
<evidence type="ECO:0000313" key="4">
    <source>
        <dbReference type="Proteomes" id="UP001218218"/>
    </source>
</evidence>
<keyword evidence="1" id="KW-1133">Transmembrane helix</keyword>
<reference evidence="3" key="1">
    <citation type="submission" date="2023-03" db="EMBL/GenBank/DDBJ databases">
        <title>Massive genome expansion in bonnet fungi (Mycena s.s.) driven by repeated elements and novel gene families across ecological guilds.</title>
        <authorList>
            <consortium name="Lawrence Berkeley National Laboratory"/>
            <person name="Harder C.B."/>
            <person name="Miyauchi S."/>
            <person name="Viragh M."/>
            <person name="Kuo A."/>
            <person name="Thoen E."/>
            <person name="Andreopoulos B."/>
            <person name="Lu D."/>
            <person name="Skrede I."/>
            <person name="Drula E."/>
            <person name="Henrissat B."/>
            <person name="Morin E."/>
            <person name="Kohler A."/>
            <person name="Barry K."/>
            <person name="LaButti K."/>
            <person name="Morin E."/>
            <person name="Salamov A."/>
            <person name="Lipzen A."/>
            <person name="Mereny Z."/>
            <person name="Hegedus B."/>
            <person name="Baldrian P."/>
            <person name="Stursova M."/>
            <person name="Weitz H."/>
            <person name="Taylor A."/>
            <person name="Grigoriev I.V."/>
            <person name="Nagy L.G."/>
            <person name="Martin F."/>
            <person name="Kauserud H."/>
        </authorList>
    </citation>
    <scope>NUCLEOTIDE SEQUENCE</scope>
    <source>
        <strain evidence="3">CBHHK002</strain>
    </source>
</reference>
<organism evidence="3 4">
    <name type="scientific">Mycena albidolilacea</name>
    <dbReference type="NCBI Taxonomy" id="1033008"/>
    <lineage>
        <taxon>Eukaryota</taxon>
        <taxon>Fungi</taxon>
        <taxon>Dikarya</taxon>
        <taxon>Basidiomycota</taxon>
        <taxon>Agaricomycotina</taxon>
        <taxon>Agaricomycetes</taxon>
        <taxon>Agaricomycetidae</taxon>
        <taxon>Agaricales</taxon>
        <taxon>Marasmiineae</taxon>
        <taxon>Mycenaceae</taxon>
        <taxon>Mycena</taxon>
    </lineage>
</organism>
<evidence type="ECO:0000313" key="3">
    <source>
        <dbReference type="EMBL" id="KAJ7325775.1"/>
    </source>
</evidence>
<protein>
    <recommendedName>
        <fullName evidence="2">DUF6534 domain-containing protein</fullName>
    </recommendedName>
</protein>
<evidence type="ECO:0000259" key="2">
    <source>
        <dbReference type="Pfam" id="PF20152"/>
    </source>
</evidence>
<proteinExistence type="predicted"/>
<dbReference type="PANTHER" id="PTHR40465:SF1">
    <property type="entry name" value="DUF6534 DOMAIN-CONTAINING PROTEIN"/>
    <property type="match status" value="1"/>
</dbReference>
<dbReference type="PANTHER" id="PTHR40465">
    <property type="entry name" value="CHROMOSOME 1, WHOLE GENOME SHOTGUN SEQUENCE"/>
    <property type="match status" value="1"/>
</dbReference>
<gene>
    <name evidence="3" type="ORF">DFH08DRAFT_1027710</name>
</gene>